<evidence type="ECO:0000256" key="3">
    <source>
        <dbReference type="ARBA" id="ARBA00022475"/>
    </source>
</evidence>
<organism evidence="8 9">
    <name type="scientific">Sulfobacillus acidophilus</name>
    <dbReference type="NCBI Taxonomy" id="53633"/>
    <lineage>
        <taxon>Bacteria</taxon>
        <taxon>Bacillati</taxon>
        <taxon>Bacillota</taxon>
        <taxon>Clostridia</taxon>
        <taxon>Eubacteriales</taxon>
        <taxon>Clostridiales Family XVII. Incertae Sedis</taxon>
        <taxon>Sulfobacillus</taxon>
    </lineage>
</organism>
<proteinExistence type="inferred from homology"/>
<evidence type="ECO:0000256" key="7">
    <source>
        <dbReference type="SAM" id="Phobius"/>
    </source>
</evidence>
<feature type="transmembrane region" description="Helical" evidence="7">
    <location>
        <begin position="117"/>
        <end position="139"/>
    </location>
</feature>
<feature type="transmembrane region" description="Helical" evidence="7">
    <location>
        <begin position="331"/>
        <end position="352"/>
    </location>
</feature>
<keyword evidence="6 7" id="KW-0472">Membrane</keyword>
<protein>
    <submittedName>
        <fullName evidence="8">Permease</fullName>
    </submittedName>
</protein>
<feature type="transmembrane region" description="Helical" evidence="7">
    <location>
        <begin position="151"/>
        <end position="170"/>
    </location>
</feature>
<dbReference type="PANTHER" id="PTHR43299">
    <property type="entry name" value="UPF0718 PROTEIN YRAQ"/>
    <property type="match status" value="1"/>
</dbReference>
<evidence type="ECO:0000256" key="4">
    <source>
        <dbReference type="ARBA" id="ARBA00022692"/>
    </source>
</evidence>
<comment type="similarity">
    <text evidence="2">Belongs to the UPF0718 family.</text>
</comment>
<keyword evidence="5 7" id="KW-1133">Transmembrane helix</keyword>
<sequence>MAVSQRSVTPGKNYRGAAAIFVVIAVVGVFYAKWYPYYLKTFVTASTHTLGPSFIIGANGHPPAVGWMAAWTFFLGYFKDIWIALIVGILVGAGLQTLLPASWLYRMMGRVGVKSRALAIAAAVPSMMCTCCSSPVVVSMKKQNLSTGATLGYWLANPVLNPATIIFMGFVLGWDWALLRIVMGFVLVIGVSWAGDGWMNKSTASGIAEVAHVDAPVDEAPTFKRFALTVGKLVVRLIPEYVIIVAVLGAVRLWLFPTMNPHLGHSLWLMLVFAVVGTLFVIPTAGEIPIVQTLLTYGLGLGSAGVLMMTLPAVSLPSMAMVSKQLARKDLLKVAVMVALAGLVTGLLAMWLL</sequence>
<evidence type="ECO:0000256" key="5">
    <source>
        <dbReference type="ARBA" id="ARBA00022989"/>
    </source>
</evidence>
<gene>
    <name evidence="8" type="ORF">C7B45_11985</name>
</gene>
<dbReference type="PANTHER" id="PTHR43299:SF1">
    <property type="entry name" value="UPF0718 PROTEIN YRAQ"/>
    <property type="match status" value="1"/>
</dbReference>
<keyword evidence="3" id="KW-1003">Cell membrane</keyword>
<dbReference type="Proteomes" id="UP000241848">
    <property type="component" value="Unassembled WGS sequence"/>
</dbReference>
<evidence type="ECO:0000313" key="9">
    <source>
        <dbReference type="Proteomes" id="UP000241848"/>
    </source>
</evidence>
<dbReference type="AlphaFoldDB" id="A0A2T2WFZ6"/>
<accession>A0A2T2WFZ6</accession>
<comment type="caution">
    <text evidence="8">The sequence shown here is derived from an EMBL/GenBank/DDBJ whole genome shotgun (WGS) entry which is preliminary data.</text>
</comment>
<name>A0A2T2WFZ6_9FIRM</name>
<feature type="transmembrane region" description="Helical" evidence="7">
    <location>
        <begin position="12"/>
        <end position="32"/>
    </location>
</feature>
<reference evidence="8 9" key="1">
    <citation type="journal article" date="2014" name="BMC Genomics">
        <title>Comparison of environmental and isolate Sulfobacillus genomes reveals diverse carbon, sulfur, nitrogen, and hydrogen metabolisms.</title>
        <authorList>
            <person name="Justice N.B."/>
            <person name="Norman A."/>
            <person name="Brown C.T."/>
            <person name="Singh A."/>
            <person name="Thomas B.C."/>
            <person name="Banfield J.F."/>
        </authorList>
    </citation>
    <scope>NUCLEOTIDE SEQUENCE [LARGE SCALE GENOMIC DNA]</scope>
    <source>
        <strain evidence="8">AMDSBA3</strain>
    </source>
</reference>
<feature type="transmembrane region" description="Helical" evidence="7">
    <location>
        <begin position="297"/>
        <end position="319"/>
    </location>
</feature>
<evidence type="ECO:0000256" key="2">
    <source>
        <dbReference type="ARBA" id="ARBA00006386"/>
    </source>
</evidence>
<evidence type="ECO:0000256" key="1">
    <source>
        <dbReference type="ARBA" id="ARBA00004651"/>
    </source>
</evidence>
<dbReference type="InterPro" id="IPR005524">
    <property type="entry name" value="DUF318"/>
</dbReference>
<feature type="transmembrane region" description="Helical" evidence="7">
    <location>
        <begin position="233"/>
        <end position="255"/>
    </location>
</feature>
<evidence type="ECO:0000256" key="6">
    <source>
        <dbReference type="ARBA" id="ARBA00023136"/>
    </source>
</evidence>
<feature type="transmembrane region" description="Helical" evidence="7">
    <location>
        <begin position="267"/>
        <end position="285"/>
    </location>
</feature>
<evidence type="ECO:0000313" key="8">
    <source>
        <dbReference type="EMBL" id="PSR21140.1"/>
    </source>
</evidence>
<dbReference type="Pfam" id="PF03773">
    <property type="entry name" value="ArsP_1"/>
    <property type="match status" value="1"/>
</dbReference>
<dbReference type="GO" id="GO:0005886">
    <property type="term" value="C:plasma membrane"/>
    <property type="evidence" value="ECO:0007669"/>
    <property type="project" value="UniProtKB-SubCell"/>
</dbReference>
<comment type="subcellular location">
    <subcellularLocation>
        <location evidence="1">Cell membrane</location>
        <topology evidence="1">Multi-pass membrane protein</topology>
    </subcellularLocation>
</comment>
<feature type="transmembrane region" description="Helical" evidence="7">
    <location>
        <begin position="81"/>
        <end position="105"/>
    </location>
</feature>
<dbReference type="EMBL" id="PXYV01000041">
    <property type="protein sequence ID" value="PSR21140.1"/>
    <property type="molecule type" value="Genomic_DNA"/>
</dbReference>
<feature type="transmembrane region" description="Helical" evidence="7">
    <location>
        <begin position="177"/>
        <end position="195"/>
    </location>
</feature>
<keyword evidence="4 7" id="KW-0812">Transmembrane</keyword>